<dbReference type="Pfam" id="PF01355">
    <property type="entry name" value="HIPIP"/>
    <property type="match status" value="1"/>
</dbReference>
<name>A0ABV7HN16_9GAMM</name>
<dbReference type="InterPro" id="IPR000170">
    <property type="entry name" value="High_potential_FeS_prot"/>
</dbReference>
<feature type="domain" description="High potential iron-sulfur proteins family profile" evidence="10">
    <location>
        <begin position="26"/>
        <end position="93"/>
    </location>
</feature>
<comment type="caution">
    <text evidence="11">The sequence shown here is derived from an EMBL/GenBank/DDBJ whole genome shotgun (WGS) entry which is preliminary data.</text>
</comment>
<evidence type="ECO:0000256" key="8">
    <source>
        <dbReference type="RuleBase" id="RU000620"/>
    </source>
</evidence>
<evidence type="ECO:0000256" key="1">
    <source>
        <dbReference type="ARBA" id="ARBA00002137"/>
    </source>
</evidence>
<feature type="chain" id="PRO_5046437825" description="High-potential iron-sulfur protein" evidence="9">
    <location>
        <begin position="26"/>
        <end position="93"/>
    </location>
</feature>
<accession>A0ABV7HN16</accession>
<proteinExistence type="inferred from homology"/>
<gene>
    <name evidence="11" type="ORF">ACFOEB_02345</name>
</gene>
<keyword evidence="6 8" id="KW-0408">Iron</keyword>
<evidence type="ECO:0000259" key="10">
    <source>
        <dbReference type="PROSITE" id="PS51373"/>
    </source>
</evidence>
<dbReference type="Gene3D" id="4.10.490.10">
    <property type="entry name" value="High potential iron-sulphur protein"/>
    <property type="match status" value="1"/>
</dbReference>
<comment type="function">
    <text evidence="1 8">Specific class of high-redox-potential 4Fe-4S ferredoxins. Functions in anaerobic electron transport in most purple and in some other photosynthetic bacteria and in at least one genus (Paracoccus) of halophilic, denitrifying bacteria.</text>
</comment>
<comment type="similarity">
    <text evidence="8">Belongs to the high-potential iron-sulfur protein (HiPIP) family.</text>
</comment>
<keyword evidence="5 8" id="KW-0249">Electron transport</keyword>
<keyword evidence="3 8" id="KW-0004">4Fe-4S</keyword>
<keyword evidence="9" id="KW-0732">Signal</keyword>
<dbReference type="SUPFAM" id="SSF57652">
    <property type="entry name" value="HIPIP (high potential iron protein)"/>
    <property type="match status" value="1"/>
</dbReference>
<evidence type="ECO:0000256" key="7">
    <source>
        <dbReference type="ARBA" id="ARBA00023014"/>
    </source>
</evidence>
<dbReference type="EMBL" id="JBHRTL010000003">
    <property type="protein sequence ID" value="MFC3154026.1"/>
    <property type="molecule type" value="Genomic_DNA"/>
</dbReference>
<dbReference type="RefSeq" id="WP_339617443.1">
    <property type="nucleotide sequence ID" value="NZ_AP031500.1"/>
</dbReference>
<keyword evidence="4 8" id="KW-0479">Metal-binding</keyword>
<keyword evidence="12" id="KW-1185">Reference proteome</keyword>
<dbReference type="PROSITE" id="PS51373">
    <property type="entry name" value="HIPIP"/>
    <property type="match status" value="1"/>
</dbReference>
<dbReference type="InterPro" id="IPR036369">
    <property type="entry name" value="HIPIP_sf"/>
</dbReference>
<feature type="signal peptide" evidence="9">
    <location>
        <begin position="1"/>
        <end position="25"/>
    </location>
</feature>
<evidence type="ECO:0000256" key="6">
    <source>
        <dbReference type="ARBA" id="ARBA00023004"/>
    </source>
</evidence>
<evidence type="ECO:0000256" key="4">
    <source>
        <dbReference type="ARBA" id="ARBA00022723"/>
    </source>
</evidence>
<evidence type="ECO:0000256" key="9">
    <source>
        <dbReference type="SAM" id="SignalP"/>
    </source>
</evidence>
<protein>
    <recommendedName>
        <fullName evidence="8">High-potential iron-sulfur protein</fullName>
        <shortName evidence="8">HiPIP</shortName>
    </recommendedName>
</protein>
<keyword evidence="2 8" id="KW-0813">Transport</keyword>
<reference evidence="12" key="1">
    <citation type="journal article" date="2019" name="Int. J. Syst. Evol. Microbiol.">
        <title>The Global Catalogue of Microorganisms (GCM) 10K type strain sequencing project: providing services to taxonomists for standard genome sequencing and annotation.</title>
        <authorList>
            <consortium name="The Broad Institute Genomics Platform"/>
            <consortium name="The Broad Institute Genome Sequencing Center for Infectious Disease"/>
            <person name="Wu L."/>
            <person name="Ma J."/>
        </authorList>
    </citation>
    <scope>NUCLEOTIDE SEQUENCE [LARGE SCALE GENOMIC DNA]</scope>
    <source>
        <strain evidence="12">KCTC 52141</strain>
    </source>
</reference>
<dbReference type="Proteomes" id="UP001595548">
    <property type="component" value="Unassembled WGS sequence"/>
</dbReference>
<keyword evidence="7 8" id="KW-0411">Iron-sulfur</keyword>
<evidence type="ECO:0000313" key="12">
    <source>
        <dbReference type="Proteomes" id="UP001595548"/>
    </source>
</evidence>
<organism evidence="11 12">
    <name type="scientific">Gilvimarinus japonicus</name>
    <dbReference type="NCBI Taxonomy" id="1796469"/>
    <lineage>
        <taxon>Bacteria</taxon>
        <taxon>Pseudomonadati</taxon>
        <taxon>Pseudomonadota</taxon>
        <taxon>Gammaproteobacteria</taxon>
        <taxon>Cellvibrionales</taxon>
        <taxon>Cellvibrionaceae</taxon>
        <taxon>Gilvimarinus</taxon>
    </lineage>
</organism>
<comment type="subunit">
    <text evidence="8">Homodimer.</text>
</comment>
<evidence type="ECO:0000256" key="5">
    <source>
        <dbReference type="ARBA" id="ARBA00022982"/>
    </source>
</evidence>
<evidence type="ECO:0000256" key="3">
    <source>
        <dbReference type="ARBA" id="ARBA00022485"/>
    </source>
</evidence>
<evidence type="ECO:0000256" key="2">
    <source>
        <dbReference type="ARBA" id="ARBA00022448"/>
    </source>
</evidence>
<sequence length="93" mass="9881">MKRRDFIRNTTALAGASLIPAIALADDELPKLSTDDAQASALKYTESSETEGQHCSNCVHANGDLTADWVGCNIFPGKQVKGSGWCAVWAARG</sequence>
<evidence type="ECO:0000313" key="11">
    <source>
        <dbReference type="EMBL" id="MFC3154026.1"/>
    </source>
</evidence>